<reference evidence="1 2" key="2">
    <citation type="submission" date="2018-11" db="EMBL/GenBank/DDBJ databases">
        <authorList>
            <consortium name="Pathogen Informatics"/>
        </authorList>
    </citation>
    <scope>NUCLEOTIDE SEQUENCE [LARGE SCALE GENOMIC DNA]</scope>
</reference>
<evidence type="ECO:0000313" key="1">
    <source>
        <dbReference type="EMBL" id="VDK49485.1"/>
    </source>
</evidence>
<dbReference type="EMBL" id="UYRR01031369">
    <property type="protein sequence ID" value="VDK49485.1"/>
    <property type="molecule type" value="Genomic_DNA"/>
</dbReference>
<evidence type="ECO:0000313" key="2">
    <source>
        <dbReference type="Proteomes" id="UP000267096"/>
    </source>
</evidence>
<dbReference type="Proteomes" id="UP000267096">
    <property type="component" value="Unassembled WGS sequence"/>
</dbReference>
<dbReference type="PANTHER" id="PTHR40903">
    <property type="entry name" value="GLYCINE-RICH CELL WALL STRUCTURAL PROTEIN 1-LIKE"/>
    <property type="match status" value="1"/>
</dbReference>
<reference evidence="3" key="1">
    <citation type="submission" date="2017-02" db="UniProtKB">
        <authorList>
            <consortium name="WormBaseParasite"/>
        </authorList>
    </citation>
    <scope>IDENTIFICATION</scope>
</reference>
<dbReference type="AlphaFoldDB" id="A0A0M3JZI8"/>
<protein>
    <submittedName>
        <fullName evidence="1 3">Uncharacterized protein</fullName>
    </submittedName>
</protein>
<keyword evidence="2" id="KW-1185">Reference proteome</keyword>
<dbReference type="WBParaSite" id="ASIM_0001392201-mRNA-1">
    <property type="protein sequence ID" value="ASIM_0001392201-mRNA-1"/>
    <property type="gene ID" value="ASIM_0001392201"/>
</dbReference>
<proteinExistence type="predicted"/>
<gene>
    <name evidence="1" type="ORF">ASIM_LOCUS13350</name>
</gene>
<sequence length="269" mass="28667">MKHIIISIRTNSRTYAMMHCIGELGTTTCNINGDNLCVKRSSALGCTLSGCSEASRDIARLEKIFAEFLRPLNEVASKLTEVERLLKTQCPRALDDYSECSKFLKEAKALEKSLEDQCSDLHNGRGNGAGYGNGGNGNGQGNGYGNGANGNGRGGGRNGNGRGYGNGNGNGYDNGNGNGYGNGNGNGYGYGNGHGGQFNGYIIVWLGLGNISDIGAPFDFKQNFSLSLSLHRMVVLSAHNVNLISRTQCEIDLTSVKHHNQSKLIYVES</sequence>
<accession>A0A0M3JZI8</accession>
<evidence type="ECO:0000313" key="3">
    <source>
        <dbReference type="WBParaSite" id="ASIM_0001392201-mRNA-1"/>
    </source>
</evidence>
<dbReference type="PANTHER" id="PTHR40903:SF1">
    <property type="entry name" value="HYPHALLY REGULATED CELL WALL PROTEIN 3"/>
    <property type="match status" value="1"/>
</dbReference>
<name>A0A0M3JZI8_ANISI</name>
<organism evidence="3">
    <name type="scientific">Anisakis simplex</name>
    <name type="common">Herring worm</name>
    <dbReference type="NCBI Taxonomy" id="6269"/>
    <lineage>
        <taxon>Eukaryota</taxon>
        <taxon>Metazoa</taxon>
        <taxon>Ecdysozoa</taxon>
        <taxon>Nematoda</taxon>
        <taxon>Chromadorea</taxon>
        <taxon>Rhabditida</taxon>
        <taxon>Spirurina</taxon>
        <taxon>Ascaridomorpha</taxon>
        <taxon>Ascaridoidea</taxon>
        <taxon>Anisakidae</taxon>
        <taxon>Anisakis</taxon>
        <taxon>Anisakis simplex complex</taxon>
    </lineage>
</organism>